<reference evidence="2" key="1">
    <citation type="journal article" date="2015" name="Nature">
        <title>Complex archaea that bridge the gap between prokaryotes and eukaryotes.</title>
        <authorList>
            <person name="Spang A."/>
            <person name="Saw J.H."/>
            <person name="Jorgensen S.L."/>
            <person name="Zaremba-Niedzwiedzka K."/>
            <person name="Martijn J."/>
            <person name="Lind A.E."/>
            <person name="van Eijk R."/>
            <person name="Schleper C."/>
            <person name="Guy L."/>
            <person name="Ettema T.J."/>
        </authorList>
    </citation>
    <scope>NUCLEOTIDE SEQUENCE</scope>
</reference>
<dbReference type="AlphaFoldDB" id="A0A0F9MTR4"/>
<feature type="region of interest" description="Disordered" evidence="1">
    <location>
        <begin position="151"/>
        <end position="170"/>
    </location>
</feature>
<proteinExistence type="predicted"/>
<organism evidence="2">
    <name type="scientific">marine sediment metagenome</name>
    <dbReference type="NCBI Taxonomy" id="412755"/>
    <lineage>
        <taxon>unclassified sequences</taxon>
        <taxon>metagenomes</taxon>
        <taxon>ecological metagenomes</taxon>
    </lineage>
</organism>
<feature type="non-terminal residue" evidence="2">
    <location>
        <position position="1"/>
    </location>
</feature>
<protein>
    <submittedName>
        <fullName evidence="2">Uncharacterized protein</fullName>
    </submittedName>
</protein>
<name>A0A0F9MTR4_9ZZZZ</name>
<evidence type="ECO:0000256" key="1">
    <source>
        <dbReference type="SAM" id="MobiDB-lite"/>
    </source>
</evidence>
<sequence>IQECTRHCIHRGALHFQTWEIIEIITKHYKDFTEEDWKKDGFIFYPIEEWDCEICPAQKKCTLEIEDISKCTAAFQADLFFSRYKPAPDDVFDVYIGRKLNRDGTEIEKDPEEEDEERTIIIDTTTQNAEQNGEKENVNIKRREQIIVKEGKPENTGSFDLDGLTLKESR</sequence>
<gene>
    <name evidence="2" type="ORF">LCGC14_1418570</name>
</gene>
<evidence type="ECO:0000313" key="2">
    <source>
        <dbReference type="EMBL" id="KKM72627.1"/>
    </source>
</evidence>
<dbReference type="EMBL" id="LAZR01009434">
    <property type="protein sequence ID" value="KKM72627.1"/>
    <property type="molecule type" value="Genomic_DNA"/>
</dbReference>
<accession>A0A0F9MTR4</accession>
<comment type="caution">
    <text evidence="2">The sequence shown here is derived from an EMBL/GenBank/DDBJ whole genome shotgun (WGS) entry which is preliminary data.</text>
</comment>